<reference evidence="1" key="3">
    <citation type="submission" date="2020-06" db="EMBL/GenBank/DDBJ databases">
        <title>Helianthus annuus Genome sequencing and assembly Release 2.</title>
        <authorList>
            <person name="Gouzy J."/>
            <person name="Langlade N."/>
            <person name="Munos S."/>
        </authorList>
    </citation>
    <scope>NUCLEOTIDE SEQUENCE</scope>
    <source>
        <tissue evidence="1">Leaves</tissue>
    </source>
</reference>
<reference evidence="2" key="2">
    <citation type="submission" date="2017-02" db="EMBL/GenBank/DDBJ databases">
        <title>Sunflower complete genome.</title>
        <authorList>
            <person name="Langlade N."/>
            <person name="Munos S."/>
        </authorList>
    </citation>
    <scope>NUCLEOTIDE SEQUENCE [LARGE SCALE GENOMIC DNA]</scope>
    <source>
        <tissue evidence="2">Leaves</tissue>
    </source>
</reference>
<organism evidence="2 3">
    <name type="scientific">Helianthus annuus</name>
    <name type="common">Common sunflower</name>
    <dbReference type="NCBI Taxonomy" id="4232"/>
    <lineage>
        <taxon>Eukaryota</taxon>
        <taxon>Viridiplantae</taxon>
        <taxon>Streptophyta</taxon>
        <taxon>Embryophyta</taxon>
        <taxon>Tracheophyta</taxon>
        <taxon>Spermatophyta</taxon>
        <taxon>Magnoliopsida</taxon>
        <taxon>eudicotyledons</taxon>
        <taxon>Gunneridae</taxon>
        <taxon>Pentapetalae</taxon>
        <taxon>asterids</taxon>
        <taxon>campanulids</taxon>
        <taxon>Asterales</taxon>
        <taxon>Asteraceae</taxon>
        <taxon>Asteroideae</taxon>
        <taxon>Heliantheae alliance</taxon>
        <taxon>Heliantheae</taxon>
        <taxon>Helianthus</taxon>
    </lineage>
</organism>
<proteinExistence type="predicted"/>
<dbReference type="Gene3D" id="3.90.190.10">
    <property type="entry name" value="Protein tyrosine phosphatase superfamily"/>
    <property type="match status" value="1"/>
</dbReference>
<dbReference type="PANTHER" id="PTHR46274">
    <property type="entry name" value="PHOSPHATIDYLINOSITOL PHOSPHATASE"/>
    <property type="match status" value="1"/>
</dbReference>
<dbReference type="STRING" id="4232.A0A251USV0"/>
<accession>A0A251USV0</accession>
<dbReference type="InterPro" id="IPR029021">
    <property type="entry name" value="Prot-tyrosine_phosphatase-like"/>
</dbReference>
<evidence type="ECO:0000313" key="1">
    <source>
        <dbReference type="EMBL" id="KAF5807398.1"/>
    </source>
</evidence>
<dbReference type="PANTHER" id="PTHR46274:SF9">
    <property type="entry name" value="PHOSPHATIDYLGLYCEROPHOSPHATE PHOSPHATASE PTPMT1"/>
    <property type="match status" value="1"/>
</dbReference>
<dbReference type="EMBL" id="CM007894">
    <property type="protein sequence ID" value="OTG26460.1"/>
    <property type="molecule type" value="Genomic_DNA"/>
</dbReference>
<dbReference type="InParanoid" id="A0A251USV0"/>
<dbReference type="AlphaFoldDB" id="A0A251USV0"/>
<evidence type="ECO:0000313" key="3">
    <source>
        <dbReference type="Proteomes" id="UP000215914"/>
    </source>
</evidence>
<dbReference type="SUPFAM" id="SSF52799">
    <property type="entry name" value="(Phosphotyrosine protein) phosphatases II"/>
    <property type="match status" value="1"/>
</dbReference>
<name>A0A251USV0_HELAN</name>
<dbReference type="EMBL" id="MNCJ02000320">
    <property type="protein sequence ID" value="KAF5807398.1"/>
    <property type="molecule type" value="Genomic_DNA"/>
</dbReference>
<keyword evidence="3" id="KW-1185">Reference proteome</keyword>
<dbReference type="Gramene" id="mRNA:HanXRQr2_Chr05g0233201">
    <property type="protein sequence ID" value="mRNA:HanXRQr2_Chr05g0233201"/>
    <property type="gene ID" value="HanXRQr2_Chr05g0233201"/>
</dbReference>
<protein>
    <submittedName>
        <fullName evidence="1 2">Dual specificity phosphatase, protein-tyrosine phosphatase</fullName>
    </submittedName>
</protein>
<reference evidence="1 3" key="1">
    <citation type="journal article" date="2017" name="Nature">
        <title>The sunflower genome provides insights into oil metabolism, flowering and Asterid evolution.</title>
        <authorList>
            <person name="Badouin H."/>
            <person name="Gouzy J."/>
            <person name="Grassa C.J."/>
            <person name="Murat F."/>
            <person name="Staton S.E."/>
            <person name="Cottret L."/>
            <person name="Lelandais-Briere C."/>
            <person name="Owens G.L."/>
            <person name="Carrere S."/>
            <person name="Mayjonade B."/>
            <person name="Legrand L."/>
            <person name="Gill N."/>
            <person name="Kane N.C."/>
            <person name="Bowers J.E."/>
            <person name="Hubner S."/>
            <person name="Bellec A."/>
            <person name="Berard A."/>
            <person name="Berges H."/>
            <person name="Blanchet N."/>
            <person name="Boniface M.C."/>
            <person name="Brunel D."/>
            <person name="Catrice O."/>
            <person name="Chaidir N."/>
            <person name="Claudel C."/>
            <person name="Donnadieu C."/>
            <person name="Faraut T."/>
            <person name="Fievet G."/>
            <person name="Helmstetter N."/>
            <person name="King M."/>
            <person name="Knapp S.J."/>
            <person name="Lai Z."/>
            <person name="Le Paslier M.C."/>
            <person name="Lippi Y."/>
            <person name="Lorenzon L."/>
            <person name="Mandel J.R."/>
            <person name="Marage G."/>
            <person name="Marchand G."/>
            <person name="Marquand E."/>
            <person name="Bret-Mestries E."/>
            <person name="Morien E."/>
            <person name="Nambeesan S."/>
            <person name="Nguyen T."/>
            <person name="Pegot-Espagnet P."/>
            <person name="Pouilly N."/>
            <person name="Raftis F."/>
            <person name="Sallet E."/>
            <person name="Schiex T."/>
            <person name="Thomas J."/>
            <person name="Vandecasteele C."/>
            <person name="Vares D."/>
            <person name="Vear F."/>
            <person name="Vautrin S."/>
            <person name="Crespi M."/>
            <person name="Mangin B."/>
            <person name="Burke J.M."/>
            <person name="Salse J."/>
            <person name="Munos S."/>
            <person name="Vincourt P."/>
            <person name="Rieseberg L.H."/>
            <person name="Langlade N.B."/>
        </authorList>
    </citation>
    <scope>NUCLEOTIDE SEQUENCE [LARGE SCALE GENOMIC DNA]</scope>
    <source>
        <strain evidence="3">cv. SF193</strain>
        <tissue evidence="1">Leaves</tissue>
    </source>
</reference>
<dbReference type="Proteomes" id="UP000215914">
    <property type="component" value="Chromosome 5"/>
</dbReference>
<sequence length="154" mass="17495">MIWFGISVCFIGDRKIRVFFKLLIILPIGELKGVVSQQGKSGGLSGSKRVLIEESLLLGVVLFLSDVKRHNKHGVHGVITLMATHDHGKAGRGRITTIVVCYLIQHRYIDPDGVYEYVRLIQPRILLASTQRQAVEEYYHLKVKKMQFPNNIQQ</sequence>
<evidence type="ECO:0000313" key="2">
    <source>
        <dbReference type="EMBL" id="OTG26460.1"/>
    </source>
</evidence>
<gene>
    <name evidence="2" type="ORF">HannXRQ_Chr05g0158921</name>
    <name evidence="1" type="ORF">HanXRQr2_Chr05g0233201</name>
</gene>